<dbReference type="InParanoid" id="A0A409X4F6"/>
<comment type="caution">
    <text evidence="1">The sequence shown here is derived from an EMBL/GenBank/DDBJ whole genome shotgun (WGS) entry which is preliminary data.</text>
</comment>
<dbReference type="Proteomes" id="UP000283269">
    <property type="component" value="Unassembled WGS sequence"/>
</dbReference>
<reference evidence="1 2" key="1">
    <citation type="journal article" date="2018" name="Evol. Lett.">
        <title>Horizontal gene cluster transfer increased hallucinogenic mushroom diversity.</title>
        <authorList>
            <person name="Reynolds H.T."/>
            <person name="Vijayakumar V."/>
            <person name="Gluck-Thaler E."/>
            <person name="Korotkin H.B."/>
            <person name="Matheny P.B."/>
            <person name="Slot J.C."/>
        </authorList>
    </citation>
    <scope>NUCLEOTIDE SEQUENCE [LARGE SCALE GENOMIC DNA]</scope>
    <source>
        <strain evidence="1 2">2631</strain>
    </source>
</reference>
<protein>
    <submittedName>
        <fullName evidence="1">Uncharacterized protein</fullName>
    </submittedName>
</protein>
<evidence type="ECO:0000313" key="2">
    <source>
        <dbReference type="Proteomes" id="UP000283269"/>
    </source>
</evidence>
<sequence length="131" mass="15015">MVQEIQASFPQIDAWLSWWLCPKVASMIFPACNVTDPTVIAQVSRTGNPAEHNHSLLHHAVGKYQDLIPGIKKLFLHVEELERQYNAIKSITMRSPLMNTVQLHKDPTMKTMAMLLTLRQLSIHMEFYNST</sequence>
<proteinExistence type="predicted"/>
<gene>
    <name evidence="1" type="ORF">CVT25_012787</name>
</gene>
<accession>A0A409X4F6</accession>
<dbReference type="EMBL" id="NHYD01002662">
    <property type="protein sequence ID" value="PPQ85658.1"/>
    <property type="molecule type" value="Genomic_DNA"/>
</dbReference>
<dbReference type="AlphaFoldDB" id="A0A409X4F6"/>
<dbReference type="OrthoDB" id="3046685at2759"/>
<name>A0A409X4F6_PSICY</name>
<dbReference type="STRING" id="93625.A0A409X4F6"/>
<evidence type="ECO:0000313" key="1">
    <source>
        <dbReference type="EMBL" id="PPQ85658.1"/>
    </source>
</evidence>
<keyword evidence="2" id="KW-1185">Reference proteome</keyword>
<organism evidence="1 2">
    <name type="scientific">Psilocybe cyanescens</name>
    <dbReference type="NCBI Taxonomy" id="93625"/>
    <lineage>
        <taxon>Eukaryota</taxon>
        <taxon>Fungi</taxon>
        <taxon>Dikarya</taxon>
        <taxon>Basidiomycota</taxon>
        <taxon>Agaricomycotina</taxon>
        <taxon>Agaricomycetes</taxon>
        <taxon>Agaricomycetidae</taxon>
        <taxon>Agaricales</taxon>
        <taxon>Agaricineae</taxon>
        <taxon>Strophariaceae</taxon>
        <taxon>Psilocybe</taxon>
    </lineage>
</organism>